<comment type="caution">
    <text evidence="5">The sequence shown here is derived from an EMBL/GenBank/DDBJ whole genome shotgun (WGS) entry which is preliminary data.</text>
</comment>
<feature type="region of interest" description="Disordered" evidence="4">
    <location>
        <begin position="158"/>
        <end position="191"/>
    </location>
</feature>
<sequence>ALCLLKLDRAQEAEERASAALVADSANSKAAYRRGLARLRLGDAQGAEQDLHKAVRLEPQNLEVRQRYEEARQLAEAAPLAESEVSAAVGATAALGKGEGLYREKLDLNEGRLADSYKEQKEWVRSISNWTEITNISFADEEGDKNCVSVYMSLLGDGGGEDEDAFDQTESEYEEEYFGEYASSGEETTDD</sequence>
<evidence type="ECO:0000313" key="5">
    <source>
        <dbReference type="EMBL" id="CAE8638644.1"/>
    </source>
</evidence>
<evidence type="ECO:0000256" key="3">
    <source>
        <dbReference type="PROSITE-ProRule" id="PRU00339"/>
    </source>
</evidence>
<evidence type="ECO:0000313" key="6">
    <source>
        <dbReference type="Proteomes" id="UP000626109"/>
    </source>
</evidence>
<reference evidence="5" key="1">
    <citation type="submission" date="2021-02" db="EMBL/GenBank/DDBJ databases">
        <authorList>
            <person name="Dougan E. K."/>
            <person name="Rhodes N."/>
            <person name="Thang M."/>
            <person name="Chan C."/>
        </authorList>
    </citation>
    <scope>NUCLEOTIDE SEQUENCE</scope>
</reference>
<feature type="repeat" description="TPR" evidence="3">
    <location>
        <begin position="28"/>
        <end position="61"/>
    </location>
</feature>
<dbReference type="InterPro" id="IPR039663">
    <property type="entry name" value="AIP/AIPL1/TTC9"/>
</dbReference>
<dbReference type="PROSITE" id="PS50005">
    <property type="entry name" value="TPR"/>
    <property type="match status" value="1"/>
</dbReference>
<feature type="non-terminal residue" evidence="5">
    <location>
        <position position="191"/>
    </location>
</feature>
<proteinExistence type="predicted"/>
<dbReference type="InterPro" id="IPR019734">
    <property type="entry name" value="TPR_rpt"/>
</dbReference>
<dbReference type="Gene3D" id="1.25.40.10">
    <property type="entry name" value="Tetratricopeptide repeat domain"/>
    <property type="match status" value="1"/>
</dbReference>
<evidence type="ECO:0000256" key="4">
    <source>
        <dbReference type="SAM" id="MobiDB-lite"/>
    </source>
</evidence>
<organism evidence="5 6">
    <name type="scientific">Polarella glacialis</name>
    <name type="common">Dinoflagellate</name>
    <dbReference type="NCBI Taxonomy" id="89957"/>
    <lineage>
        <taxon>Eukaryota</taxon>
        <taxon>Sar</taxon>
        <taxon>Alveolata</taxon>
        <taxon>Dinophyceae</taxon>
        <taxon>Suessiales</taxon>
        <taxon>Suessiaceae</taxon>
        <taxon>Polarella</taxon>
    </lineage>
</organism>
<dbReference type="PANTHER" id="PTHR11242">
    <property type="entry name" value="ARYL HYDROCARBON RECEPTOR INTERACTING PROTEIN RELATED"/>
    <property type="match status" value="1"/>
</dbReference>
<dbReference type="PANTHER" id="PTHR11242:SF0">
    <property type="entry name" value="TPR_REGION DOMAIN-CONTAINING PROTEIN"/>
    <property type="match status" value="1"/>
</dbReference>
<feature type="compositionally biased region" description="Low complexity" evidence="4">
    <location>
        <begin position="179"/>
        <end position="191"/>
    </location>
</feature>
<dbReference type="Proteomes" id="UP000626109">
    <property type="component" value="Unassembled WGS sequence"/>
</dbReference>
<feature type="compositionally biased region" description="Acidic residues" evidence="4">
    <location>
        <begin position="159"/>
        <end position="178"/>
    </location>
</feature>
<dbReference type="AlphaFoldDB" id="A0A813HJF5"/>
<name>A0A813HJF5_POLGL</name>
<gene>
    <name evidence="5" type="ORF">PGLA2088_LOCUS1874</name>
</gene>
<accession>A0A813HJF5</accession>
<dbReference type="SUPFAM" id="SSF48452">
    <property type="entry name" value="TPR-like"/>
    <property type="match status" value="1"/>
</dbReference>
<dbReference type="EMBL" id="CAJNNW010001471">
    <property type="protein sequence ID" value="CAE8638644.1"/>
    <property type="molecule type" value="Genomic_DNA"/>
</dbReference>
<keyword evidence="2 3" id="KW-0802">TPR repeat</keyword>
<evidence type="ECO:0000256" key="1">
    <source>
        <dbReference type="ARBA" id="ARBA00022737"/>
    </source>
</evidence>
<evidence type="ECO:0008006" key="7">
    <source>
        <dbReference type="Google" id="ProtNLM"/>
    </source>
</evidence>
<dbReference type="InterPro" id="IPR011990">
    <property type="entry name" value="TPR-like_helical_dom_sf"/>
</dbReference>
<keyword evidence="1" id="KW-0677">Repeat</keyword>
<evidence type="ECO:0000256" key="2">
    <source>
        <dbReference type="ARBA" id="ARBA00022803"/>
    </source>
</evidence>
<protein>
    <recommendedName>
        <fullName evidence="7">Peptidylprolyl isomerase</fullName>
    </recommendedName>
</protein>